<evidence type="ECO:0000256" key="2">
    <source>
        <dbReference type="ARBA" id="ARBA00004223"/>
    </source>
</evidence>
<accession>A0ABM1BZ39</accession>
<organism evidence="6 7">
    <name type="scientific">Limulus polyphemus</name>
    <name type="common">Atlantic horseshoe crab</name>
    <dbReference type="NCBI Taxonomy" id="6850"/>
    <lineage>
        <taxon>Eukaryota</taxon>
        <taxon>Metazoa</taxon>
        <taxon>Ecdysozoa</taxon>
        <taxon>Arthropoda</taxon>
        <taxon>Chelicerata</taxon>
        <taxon>Merostomata</taxon>
        <taxon>Xiphosura</taxon>
        <taxon>Limulidae</taxon>
        <taxon>Limulus</taxon>
    </lineage>
</organism>
<protein>
    <submittedName>
        <fullName evidence="7">2',3'-cyclic-nucleotide 3'-phosphodiesterase-like</fullName>
    </submittedName>
</protein>
<reference evidence="7" key="1">
    <citation type="submission" date="2025-08" db="UniProtKB">
        <authorList>
            <consortium name="RefSeq"/>
        </authorList>
    </citation>
    <scope>IDENTIFICATION</scope>
    <source>
        <tissue evidence="7">Muscle</tissue>
    </source>
</reference>
<dbReference type="InterPro" id="IPR027417">
    <property type="entry name" value="P-loop_NTPase"/>
</dbReference>
<keyword evidence="6" id="KW-1185">Reference proteome</keyword>
<dbReference type="Gene3D" id="3.40.50.300">
    <property type="entry name" value="P-loop containing nucleotide triphosphate hydrolases"/>
    <property type="match status" value="1"/>
</dbReference>
<proteinExistence type="inferred from homology"/>
<comment type="function">
    <text evidence="5">Catalyzes the formation of 2'-nucleotide products from 2',3'-cyclic substrates. May participate in RNA metabolism in the myelinating cell, CNP is the third most abundant protein in central nervous system myelin.</text>
</comment>
<comment type="subcellular location">
    <subcellularLocation>
        <location evidence="2">Melanosome</location>
    </subcellularLocation>
</comment>
<comment type="similarity">
    <text evidence="3">Belongs to the 2H phosphoesterase superfamily. CNPase family.</text>
</comment>
<evidence type="ECO:0000313" key="7">
    <source>
        <dbReference type="RefSeq" id="XP_013791411.1"/>
    </source>
</evidence>
<evidence type="ECO:0000313" key="6">
    <source>
        <dbReference type="Proteomes" id="UP000694941"/>
    </source>
</evidence>
<evidence type="ECO:0000256" key="5">
    <source>
        <dbReference type="ARBA" id="ARBA00045937"/>
    </source>
</evidence>
<dbReference type="Gene3D" id="3.90.1740.10">
    <property type="entry name" value="2',3'-cyclic nucleotide 3'-phosphodiesterase superfamily"/>
    <property type="match status" value="1"/>
</dbReference>
<name>A0ABM1BZ39_LIMPO</name>
<dbReference type="PANTHER" id="PTHR10156:SF0">
    <property type="entry name" value="2',3'-CYCLIC-NUCLEOTIDE 3'-PHOSPHODIESTERASE"/>
    <property type="match status" value="1"/>
</dbReference>
<evidence type="ECO:0000256" key="1">
    <source>
        <dbReference type="ARBA" id="ARBA00000610"/>
    </source>
</evidence>
<dbReference type="SUPFAM" id="SSF55144">
    <property type="entry name" value="LigT-like"/>
    <property type="match status" value="1"/>
</dbReference>
<comment type="catalytic activity">
    <reaction evidence="1">
        <text>a nucleoside 2',3'-cyclic phosphate + H2O = a nucleoside 2'-phosphate + H(+)</text>
        <dbReference type="Rhea" id="RHEA:14489"/>
        <dbReference type="ChEBI" id="CHEBI:15377"/>
        <dbReference type="ChEBI" id="CHEBI:15378"/>
        <dbReference type="ChEBI" id="CHEBI:66954"/>
        <dbReference type="ChEBI" id="CHEBI:78552"/>
        <dbReference type="EC" id="3.1.4.37"/>
    </reaction>
</comment>
<dbReference type="Proteomes" id="UP000694941">
    <property type="component" value="Unplaced"/>
</dbReference>
<dbReference type="RefSeq" id="XP_013791411.1">
    <property type="nucleotide sequence ID" value="XM_013935957.2"/>
</dbReference>
<dbReference type="PANTHER" id="PTHR10156">
    <property type="entry name" value="2',3'-CYCLIC-NUCLEOTIDE 3'-PHOSPHODIESTERASE"/>
    <property type="match status" value="1"/>
</dbReference>
<dbReference type="SUPFAM" id="SSF52540">
    <property type="entry name" value="P-loop containing nucleoside triphosphate hydrolases"/>
    <property type="match status" value="1"/>
</dbReference>
<evidence type="ECO:0000256" key="3">
    <source>
        <dbReference type="ARBA" id="ARBA00008662"/>
    </source>
</evidence>
<sequence length="422" mass="48590">MASKPEIYEKPEPEEIFKFSFLLDSASIEYLVKHARIFVIIRGPPGTRKSLLAKYLMIKYPDGVICSADMYFDQPGIDKHRNPASLKKSHNFCMNWCEQETKKGTSPIIVRNTNVRVYEMNFYLQLAAKACYTVIIADLSGIFRFDPKELEARNSKGLSATYLTRRIRSWEELYPIYTGWFASPSDSSAIYCKATNIISELNDVDSDFQCPSDQFQRESQFFCMAAFCDSGKTLKAQTYYNQYKVQISCGRMFTLLLDGFLATKKLILGVVLLTSDQQDLTMSEEEETSSDNDITDKIMKLCIGDYLEKYQDYKLPSNAEASSKKTLKCQERRKQFKTKIDDVSFIILAHRGSKVSFPYIRNIRKTSRSFFSNVINKENLISDKHDKTTSSGSFCKLEDGVWFIQPKETLLLDTVFTGMYFW</sequence>
<dbReference type="InterPro" id="IPR008431">
    <property type="entry name" value="CNPase"/>
</dbReference>
<gene>
    <name evidence="7" type="primary">LOC106475258</name>
</gene>
<dbReference type="InterPro" id="IPR009097">
    <property type="entry name" value="Cyclic_Pdiesterase"/>
</dbReference>
<dbReference type="GeneID" id="106475258"/>
<evidence type="ECO:0000256" key="4">
    <source>
        <dbReference type="ARBA" id="ARBA00011781"/>
    </source>
</evidence>
<comment type="subunit">
    <text evidence="4">Exists as monomers and homodimers.</text>
</comment>